<reference evidence="1" key="1">
    <citation type="submission" date="2021-02" db="EMBL/GenBank/DDBJ databases">
        <authorList>
            <person name="Nowell W R."/>
        </authorList>
    </citation>
    <scope>NUCLEOTIDE SEQUENCE</scope>
</reference>
<dbReference type="Gene3D" id="3.40.20.10">
    <property type="entry name" value="Severin"/>
    <property type="match status" value="1"/>
</dbReference>
<gene>
    <name evidence="1" type="ORF">GRG538_LOCUS4782</name>
</gene>
<evidence type="ECO:0000313" key="1">
    <source>
        <dbReference type="EMBL" id="CAF3342759.1"/>
    </source>
</evidence>
<dbReference type="EMBL" id="CAJNYT010000306">
    <property type="protein sequence ID" value="CAF3342759.1"/>
    <property type="molecule type" value="Genomic_DNA"/>
</dbReference>
<organism evidence="1 2">
    <name type="scientific">Rotaria socialis</name>
    <dbReference type="NCBI Taxonomy" id="392032"/>
    <lineage>
        <taxon>Eukaryota</taxon>
        <taxon>Metazoa</taxon>
        <taxon>Spiralia</taxon>
        <taxon>Gnathifera</taxon>
        <taxon>Rotifera</taxon>
        <taxon>Eurotatoria</taxon>
        <taxon>Bdelloidea</taxon>
        <taxon>Philodinida</taxon>
        <taxon>Philodinidae</taxon>
        <taxon>Rotaria</taxon>
    </lineage>
</organism>
<name>A0A817VSL4_9BILA</name>
<accession>A0A817VSL4</accession>
<dbReference type="InterPro" id="IPR029006">
    <property type="entry name" value="ADF-H/Gelsolin-like_dom_sf"/>
</dbReference>
<sequence length="106" mass="11727">MMTTACSFLSGENHPPTPVISFIQSIIYIWQGWNDLSDDELDLQLYNANIQAGSPRDICFTAKRRCAFLTAVEYCKAKTGSATVDLPCSIVYAGVEPIGFINLFLK</sequence>
<evidence type="ECO:0000313" key="2">
    <source>
        <dbReference type="Proteomes" id="UP000663872"/>
    </source>
</evidence>
<comment type="caution">
    <text evidence="1">The sequence shown here is derived from an EMBL/GenBank/DDBJ whole genome shotgun (WGS) entry which is preliminary data.</text>
</comment>
<dbReference type="SUPFAM" id="SSF55753">
    <property type="entry name" value="Actin depolymerizing proteins"/>
    <property type="match status" value="1"/>
</dbReference>
<proteinExistence type="predicted"/>
<protein>
    <submittedName>
        <fullName evidence="1">Uncharacterized protein</fullName>
    </submittedName>
</protein>
<dbReference type="Proteomes" id="UP000663872">
    <property type="component" value="Unassembled WGS sequence"/>
</dbReference>
<dbReference type="AlphaFoldDB" id="A0A817VSL4"/>